<organism evidence="3 4">
    <name type="scientific">Armadillidium nasatum</name>
    <dbReference type="NCBI Taxonomy" id="96803"/>
    <lineage>
        <taxon>Eukaryota</taxon>
        <taxon>Metazoa</taxon>
        <taxon>Ecdysozoa</taxon>
        <taxon>Arthropoda</taxon>
        <taxon>Crustacea</taxon>
        <taxon>Multicrustacea</taxon>
        <taxon>Malacostraca</taxon>
        <taxon>Eumalacostraca</taxon>
        <taxon>Peracarida</taxon>
        <taxon>Isopoda</taxon>
        <taxon>Oniscidea</taxon>
        <taxon>Crinocheta</taxon>
        <taxon>Armadillidiidae</taxon>
        <taxon>Armadillidium</taxon>
    </lineage>
</organism>
<proteinExistence type="predicted"/>
<protein>
    <submittedName>
        <fullName evidence="3">Uncharacterized protein</fullName>
    </submittedName>
</protein>
<keyword evidence="2" id="KW-0812">Transmembrane</keyword>
<name>A0A5N5TCC4_9CRUS</name>
<dbReference type="EMBL" id="SEYY01004557">
    <property type="protein sequence ID" value="KAB7503728.1"/>
    <property type="molecule type" value="Genomic_DNA"/>
</dbReference>
<evidence type="ECO:0000256" key="1">
    <source>
        <dbReference type="SAM" id="MobiDB-lite"/>
    </source>
</evidence>
<feature type="transmembrane region" description="Helical" evidence="2">
    <location>
        <begin position="47"/>
        <end position="65"/>
    </location>
</feature>
<dbReference type="OrthoDB" id="6049566at2759"/>
<dbReference type="AlphaFoldDB" id="A0A5N5TCC4"/>
<feature type="region of interest" description="Disordered" evidence="1">
    <location>
        <begin position="223"/>
        <end position="266"/>
    </location>
</feature>
<keyword evidence="4" id="KW-1185">Reference proteome</keyword>
<sequence>MCSYDNMTVTLIPQRTKIVAKNIKFTRNSSSYAIKRNILQIIESTRLIFLLYLLVSPVYGSPFILPNKRSSSHAKTLTVRHSHRGHPKVGIGIKSQSLEVKDLPSNQETLYNILPTGLQGIQGLPLSSSSYSSQRLKEAQRQVVSSPLRRSLEALSKKAHYSLPNIYTNQEGSQLLSISSVPKASNHQLLRFLEAPESIRLEYLDPSVSDSQRSSYLEGFAMQEEDSAPSASSSGRERRATAATPSGSGRGEWMQPCPNLDSKLDTNATPQSLSPFILRAIHEAKSQVDKFINEFARETFQSDSWEGALPEFQDYSFPFLNNTNSIDLNTPEELSFEDALQEAYELMQRRAVGIEQVTLDQALYQANFLTEFRHVEDRIVHVLCELRHAMIQSGVTPKQEVTKDVMKEEARDIDGERWRNIRDAVILREYITGLQMLHSLFSYYASDSQ</sequence>
<gene>
    <name evidence="3" type="ORF">Anas_00654</name>
</gene>
<accession>A0A5N5TCC4</accession>
<evidence type="ECO:0000313" key="3">
    <source>
        <dbReference type="EMBL" id="KAB7503728.1"/>
    </source>
</evidence>
<keyword evidence="2" id="KW-1133">Transmembrane helix</keyword>
<dbReference type="Proteomes" id="UP000326759">
    <property type="component" value="Unassembled WGS sequence"/>
</dbReference>
<evidence type="ECO:0000256" key="2">
    <source>
        <dbReference type="SAM" id="Phobius"/>
    </source>
</evidence>
<comment type="caution">
    <text evidence="3">The sequence shown here is derived from an EMBL/GenBank/DDBJ whole genome shotgun (WGS) entry which is preliminary data.</text>
</comment>
<keyword evidence="2" id="KW-0472">Membrane</keyword>
<evidence type="ECO:0000313" key="4">
    <source>
        <dbReference type="Proteomes" id="UP000326759"/>
    </source>
</evidence>
<reference evidence="3 4" key="1">
    <citation type="journal article" date="2019" name="PLoS Biol.">
        <title>Sex chromosomes control vertical transmission of feminizing Wolbachia symbionts in an isopod.</title>
        <authorList>
            <person name="Becking T."/>
            <person name="Chebbi M.A."/>
            <person name="Giraud I."/>
            <person name="Moumen B."/>
            <person name="Laverre T."/>
            <person name="Caubet Y."/>
            <person name="Peccoud J."/>
            <person name="Gilbert C."/>
            <person name="Cordaux R."/>
        </authorList>
    </citation>
    <scope>NUCLEOTIDE SEQUENCE [LARGE SCALE GENOMIC DNA]</scope>
    <source>
        <strain evidence="3">ANa2</strain>
        <tissue evidence="3">Whole body excluding digestive tract and cuticle</tissue>
    </source>
</reference>